<dbReference type="InterPro" id="IPR011664">
    <property type="entry name" value="Abi_system_AbiD/AbiF-like"/>
</dbReference>
<dbReference type="Proteomes" id="UP000306409">
    <property type="component" value="Chromosome"/>
</dbReference>
<keyword evidence="2" id="KW-1185">Reference proteome</keyword>
<protein>
    <submittedName>
        <fullName evidence="1">Abi family protein</fullName>
    </submittedName>
</protein>
<evidence type="ECO:0000313" key="2">
    <source>
        <dbReference type="Proteomes" id="UP000306409"/>
    </source>
</evidence>
<evidence type="ECO:0000313" key="1">
    <source>
        <dbReference type="EMBL" id="QNU67372.1"/>
    </source>
</evidence>
<dbReference type="Pfam" id="PF07751">
    <property type="entry name" value="Abi_2"/>
    <property type="match status" value="1"/>
</dbReference>
<accession>A0A4U7JF39</accession>
<dbReference type="AlphaFoldDB" id="A0A4U7JF39"/>
<dbReference type="EMBL" id="CP061336">
    <property type="protein sequence ID" value="QNU67372.1"/>
    <property type="molecule type" value="Genomic_DNA"/>
</dbReference>
<reference evidence="1 2" key="1">
    <citation type="submission" date="2020-09" db="EMBL/GenBank/DDBJ databases">
        <title>Characterization and genome sequencing of Ruminiclostridium sp. nov. MA18.</title>
        <authorList>
            <person name="Rettenmaier R."/>
            <person name="Kowollik M.-L."/>
            <person name="Liebl W."/>
            <person name="Zverlov V."/>
        </authorList>
    </citation>
    <scope>NUCLEOTIDE SEQUENCE [LARGE SCALE GENOMIC DNA]</scope>
    <source>
        <strain evidence="1 2">MA18</strain>
    </source>
</reference>
<dbReference type="OrthoDB" id="5363652at2"/>
<organism evidence="1 2">
    <name type="scientific">Ruminiclostridium herbifermentans</name>
    <dbReference type="NCBI Taxonomy" id="2488810"/>
    <lineage>
        <taxon>Bacteria</taxon>
        <taxon>Bacillati</taxon>
        <taxon>Bacillota</taxon>
        <taxon>Clostridia</taxon>
        <taxon>Eubacteriales</taxon>
        <taxon>Oscillospiraceae</taxon>
        <taxon>Ruminiclostridium</taxon>
    </lineage>
</organism>
<dbReference type="RefSeq" id="WP_137697715.1">
    <property type="nucleotide sequence ID" value="NZ_CP061336.1"/>
</dbReference>
<sequence>MSNKINKPKMSSQQLISKLKNDKGITFKYTSEKEAELYLQKRNNYMRTAAYRKNYKKHESGMNKGKYINLDFAYLQELSTIDMHLRFLISKMCLDIEHDLKVKLINDIENNNLIDGYDIVEQFVAQNTYIKTILESKSSSPYTYDLMRKYFTLQQQTNANGKTENKIISVDCPSWVLVELITFGEFIKFYEFYYNNYSTSGQQCIPSNIINIVKSLRNGCAHNNCIIANLSTRTSRPPMEISQAISKIPSINKSIRKKKLSCRPILEFTCMLYVYNIIVSDKVKHHRIEELKKLFHIRMKEKGGFFKNNELITSSFDFVEKVIDHFFK</sequence>
<name>A0A4U7JF39_9FIRM</name>
<gene>
    <name evidence="1" type="ORF">EHE19_002185</name>
</gene>
<proteinExistence type="predicted"/>
<dbReference type="KEGG" id="rher:EHE19_002185"/>